<organism evidence="1 2">
    <name type="scientific">Choristoneura fumiferana</name>
    <name type="common">Spruce budworm moth</name>
    <name type="synonym">Archips fumiferana</name>
    <dbReference type="NCBI Taxonomy" id="7141"/>
    <lineage>
        <taxon>Eukaryota</taxon>
        <taxon>Metazoa</taxon>
        <taxon>Ecdysozoa</taxon>
        <taxon>Arthropoda</taxon>
        <taxon>Hexapoda</taxon>
        <taxon>Insecta</taxon>
        <taxon>Pterygota</taxon>
        <taxon>Neoptera</taxon>
        <taxon>Endopterygota</taxon>
        <taxon>Lepidoptera</taxon>
        <taxon>Glossata</taxon>
        <taxon>Ditrysia</taxon>
        <taxon>Tortricoidea</taxon>
        <taxon>Tortricidae</taxon>
        <taxon>Tortricinae</taxon>
        <taxon>Choristoneura</taxon>
    </lineage>
</organism>
<evidence type="ECO:0000313" key="1">
    <source>
        <dbReference type="EMBL" id="KAI8428244.1"/>
    </source>
</evidence>
<accession>A0ACC0JW19</accession>
<keyword evidence="2" id="KW-1185">Reference proteome</keyword>
<evidence type="ECO:0000313" key="2">
    <source>
        <dbReference type="Proteomes" id="UP001064048"/>
    </source>
</evidence>
<proteinExistence type="predicted"/>
<dbReference type="EMBL" id="CM046103">
    <property type="protein sequence ID" value="KAI8428244.1"/>
    <property type="molecule type" value="Genomic_DNA"/>
</dbReference>
<protein>
    <submittedName>
        <fullName evidence="1">Uncharacterized protein</fullName>
    </submittedName>
</protein>
<gene>
    <name evidence="1" type="ORF">MSG28_002465</name>
</gene>
<comment type="caution">
    <text evidence="1">The sequence shown here is derived from an EMBL/GenBank/DDBJ whole genome shotgun (WGS) entry which is preliminary data.</text>
</comment>
<reference evidence="1 2" key="1">
    <citation type="journal article" date="2022" name="Genome Biol. Evol.">
        <title>The Spruce Budworm Genome: Reconstructing the Evolutionary History of Antifreeze Proteins.</title>
        <authorList>
            <person name="Beliveau C."/>
            <person name="Gagne P."/>
            <person name="Picq S."/>
            <person name="Vernygora O."/>
            <person name="Keeling C.I."/>
            <person name="Pinkney K."/>
            <person name="Doucet D."/>
            <person name="Wen F."/>
            <person name="Johnston J.S."/>
            <person name="Maaroufi H."/>
            <person name="Boyle B."/>
            <person name="Laroche J."/>
            <person name="Dewar K."/>
            <person name="Juretic N."/>
            <person name="Blackburn G."/>
            <person name="Nisole A."/>
            <person name="Brunet B."/>
            <person name="Brandao M."/>
            <person name="Lumley L."/>
            <person name="Duan J."/>
            <person name="Quan G."/>
            <person name="Lucarotti C.J."/>
            <person name="Roe A.D."/>
            <person name="Sperling F.A.H."/>
            <person name="Levesque R.C."/>
            <person name="Cusson M."/>
        </authorList>
    </citation>
    <scope>NUCLEOTIDE SEQUENCE [LARGE SCALE GENOMIC DNA]</scope>
    <source>
        <strain evidence="1">Glfc:IPQL:Cfum</strain>
    </source>
</reference>
<sequence>MSPGAHLEDAARLAAGREKAPGDKQLHTKLVRRFISSSRSLQTIRSSIFALAPISLKLRVQARLMLTSSTRRLTGRFSDNRREIARPHGNSSHLESLVLSDEANI</sequence>
<name>A0ACC0JW19_CHOFU</name>
<dbReference type="Proteomes" id="UP001064048">
    <property type="component" value="Chromosome 3"/>
</dbReference>